<keyword evidence="1" id="KW-0479">Metal-binding</keyword>
<evidence type="ECO:0000313" key="6">
    <source>
        <dbReference type="EMBL" id="AEO60332.1"/>
    </source>
</evidence>
<dbReference type="InterPro" id="IPR006657">
    <property type="entry name" value="MoPterin_dinucl-bd_dom"/>
</dbReference>
<evidence type="ECO:0000313" key="7">
    <source>
        <dbReference type="Proteomes" id="UP000007322"/>
    </source>
</evidence>
<accession>G2QIF8</accession>
<proteinExistence type="predicted"/>
<dbReference type="PANTHER" id="PTHR43105">
    <property type="entry name" value="RESPIRATORY NITRATE REDUCTASE"/>
    <property type="match status" value="1"/>
</dbReference>
<feature type="domain" description="Molybdopterin dinucleotide-binding" evidence="5">
    <location>
        <begin position="245"/>
        <end position="283"/>
    </location>
</feature>
<dbReference type="Pfam" id="PF01568">
    <property type="entry name" value="Molydop_binding"/>
    <property type="match status" value="1"/>
</dbReference>
<dbReference type="Proteomes" id="UP000007322">
    <property type="component" value="Chromosome 5"/>
</dbReference>
<dbReference type="KEGG" id="mtm:MYCTH_95580"/>
<dbReference type="Gene3D" id="2.40.40.20">
    <property type="match status" value="1"/>
</dbReference>
<feature type="region of interest" description="Disordered" evidence="4">
    <location>
        <begin position="220"/>
        <end position="246"/>
    </location>
</feature>
<evidence type="ECO:0000256" key="4">
    <source>
        <dbReference type="SAM" id="MobiDB-lite"/>
    </source>
</evidence>
<protein>
    <recommendedName>
        <fullName evidence="5">Molybdopterin dinucleotide-binding domain-containing protein</fullName>
    </recommendedName>
</protein>
<reference evidence="6 7" key="1">
    <citation type="journal article" date="2011" name="Nat. Biotechnol.">
        <title>Comparative genomic analysis of the thermophilic biomass-degrading fungi Myceliophthora thermophila and Thielavia terrestris.</title>
        <authorList>
            <person name="Berka R.M."/>
            <person name="Grigoriev I.V."/>
            <person name="Otillar R."/>
            <person name="Salamov A."/>
            <person name="Grimwood J."/>
            <person name="Reid I."/>
            <person name="Ishmael N."/>
            <person name="John T."/>
            <person name="Darmond C."/>
            <person name="Moisan M.-C."/>
            <person name="Henrissat B."/>
            <person name="Coutinho P.M."/>
            <person name="Lombard V."/>
            <person name="Natvig D.O."/>
            <person name="Lindquist E."/>
            <person name="Schmutz J."/>
            <person name="Lucas S."/>
            <person name="Harris P."/>
            <person name="Powlowski J."/>
            <person name="Bellemare A."/>
            <person name="Taylor D."/>
            <person name="Butler G."/>
            <person name="de Vries R.P."/>
            <person name="Allijn I.E."/>
            <person name="van den Brink J."/>
            <person name="Ushinsky S."/>
            <person name="Storms R."/>
            <person name="Powell A.J."/>
            <person name="Paulsen I.T."/>
            <person name="Elbourne L.D.H."/>
            <person name="Baker S.E."/>
            <person name="Magnuson J."/>
            <person name="LaBoissiere S."/>
            <person name="Clutterbuck A.J."/>
            <person name="Martinez D."/>
            <person name="Wogulis M."/>
            <person name="de Leon A.L."/>
            <person name="Rey M.W."/>
            <person name="Tsang A."/>
        </authorList>
    </citation>
    <scope>NUCLEOTIDE SEQUENCE [LARGE SCALE GENOMIC DNA]</scope>
    <source>
        <strain evidence="7">ATCC 42464 / BCRC 31852 / DSM 1799</strain>
    </source>
</reference>
<evidence type="ECO:0000256" key="1">
    <source>
        <dbReference type="ARBA" id="ARBA00022723"/>
    </source>
</evidence>
<keyword evidence="2" id="KW-0408">Iron</keyword>
<evidence type="ECO:0000256" key="3">
    <source>
        <dbReference type="ARBA" id="ARBA00023014"/>
    </source>
</evidence>
<dbReference type="GO" id="GO:0016491">
    <property type="term" value="F:oxidoreductase activity"/>
    <property type="evidence" value="ECO:0007669"/>
    <property type="project" value="InterPro"/>
</dbReference>
<dbReference type="GO" id="GO:0043546">
    <property type="term" value="F:molybdopterin cofactor binding"/>
    <property type="evidence" value="ECO:0007669"/>
    <property type="project" value="InterPro"/>
</dbReference>
<dbReference type="eggNOG" id="ENOG502QUVZ">
    <property type="taxonomic scope" value="Eukaryota"/>
</dbReference>
<dbReference type="VEuPathDB" id="FungiDB:MYCTH_95580"/>
<dbReference type="OrthoDB" id="10249365at2759"/>
<dbReference type="GO" id="GO:0046872">
    <property type="term" value="F:metal ion binding"/>
    <property type="evidence" value="ECO:0007669"/>
    <property type="project" value="UniProtKB-KW"/>
</dbReference>
<dbReference type="PANTHER" id="PTHR43105:SF10">
    <property type="entry name" value="NADH-QUINONE OXIDOREDUCTASE SUBUNIT G"/>
    <property type="match status" value="1"/>
</dbReference>
<keyword evidence="3" id="KW-0411">Iron-sulfur</keyword>
<keyword evidence="7" id="KW-1185">Reference proteome</keyword>
<dbReference type="InterPro" id="IPR050123">
    <property type="entry name" value="Prok_molybdopt-oxidoreductase"/>
</dbReference>
<organism evidence="6 7">
    <name type="scientific">Thermothelomyces thermophilus (strain ATCC 42464 / BCRC 31852 / DSM 1799)</name>
    <name type="common">Sporotrichum thermophile</name>
    <dbReference type="NCBI Taxonomy" id="573729"/>
    <lineage>
        <taxon>Eukaryota</taxon>
        <taxon>Fungi</taxon>
        <taxon>Dikarya</taxon>
        <taxon>Ascomycota</taxon>
        <taxon>Pezizomycotina</taxon>
        <taxon>Sordariomycetes</taxon>
        <taxon>Sordariomycetidae</taxon>
        <taxon>Sordariales</taxon>
        <taxon>Chaetomiaceae</taxon>
        <taxon>Thermothelomyces</taxon>
    </lineage>
</organism>
<dbReference type="GO" id="GO:0051536">
    <property type="term" value="F:iron-sulfur cluster binding"/>
    <property type="evidence" value="ECO:0007669"/>
    <property type="project" value="UniProtKB-KW"/>
</dbReference>
<dbReference type="SUPFAM" id="SSF50692">
    <property type="entry name" value="ADC-like"/>
    <property type="match status" value="1"/>
</dbReference>
<name>G2QIF8_THET4</name>
<dbReference type="GeneID" id="11511337"/>
<dbReference type="HOGENOM" id="CLU_787970_0_0_1"/>
<dbReference type="InParanoid" id="G2QIF8"/>
<gene>
    <name evidence="6" type="ORF">MYCTH_95580</name>
</gene>
<dbReference type="InterPro" id="IPR009010">
    <property type="entry name" value="Asp_de-COase-like_dom_sf"/>
</dbReference>
<evidence type="ECO:0000259" key="5">
    <source>
        <dbReference type="Pfam" id="PF01568"/>
    </source>
</evidence>
<dbReference type="RefSeq" id="XP_003665577.1">
    <property type="nucleotide sequence ID" value="XM_003665529.1"/>
</dbReference>
<dbReference type="EMBL" id="CP003006">
    <property type="protein sequence ID" value="AEO60332.1"/>
    <property type="molecule type" value="Genomic_DNA"/>
</dbReference>
<sequence length="352" mass="39683">MDFSAPTHQTCDSIKDIWGSRTPYKDEWPTSWKATYSKDRLTYPTVRTNGRLERVSLDEAMEVNIAKPKELNGNTRLCRVTAAASIRESFGYDRQPGSHTDIDYTECFFMPPGECKLDLDIFLECARRMGFKDRDGNDLLPWKTPEEVFEAWKNASAGRPCDYIGLTYELLTGGSGIRWPCNERIPRGTERLYSDGPFPTSIESCERFGHDPKPVHPTAGPTFDRTQGPPFPHETEGRRCKTPCPEPEVRVSEKDAAEAGVSDGDMVVVRSRRGTVELRCRVDRWDPISKQPMFKSDAARLSRLPPSAAATPEVPYIREQHSSALERVGTCGRWMDAEINDLRIFCHGVDGG</sequence>
<dbReference type="SUPFAM" id="SSF53706">
    <property type="entry name" value="Formate dehydrogenase/DMSO reductase, domains 1-3"/>
    <property type="match status" value="2"/>
</dbReference>
<dbReference type="AlphaFoldDB" id="G2QIF8"/>
<dbReference type="Gene3D" id="3.40.50.740">
    <property type="match status" value="1"/>
</dbReference>
<dbReference type="STRING" id="573729.G2QIF8"/>
<evidence type="ECO:0000256" key="2">
    <source>
        <dbReference type="ARBA" id="ARBA00023004"/>
    </source>
</evidence>